<dbReference type="AlphaFoldDB" id="A0A1M7ICS2"/>
<keyword evidence="2" id="KW-0175">Coiled coil</keyword>
<dbReference type="NCBIfam" id="TIGR01440">
    <property type="entry name" value="TIGR01440 family protein"/>
    <property type="match status" value="1"/>
</dbReference>
<evidence type="ECO:0000313" key="3">
    <source>
        <dbReference type="EMBL" id="SHM38500.1"/>
    </source>
</evidence>
<dbReference type="Pfam" id="PF04260">
    <property type="entry name" value="DUF436"/>
    <property type="match status" value="1"/>
</dbReference>
<evidence type="ECO:0000256" key="2">
    <source>
        <dbReference type="SAM" id="Coils"/>
    </source>
</evidence>
<name>A0A1M7ICS2_9BACL</name>
<dbReference type="EMBL" id="FRCF01000010">
    <property type="protein sequence ID" value="SHM38500.1"/>
    <property type="molecule type" value="Genomic_DNA"/>
</dbReference>
<evidence type="ECO:0000313" key="4">
    <source>
        <dbReference type="Proteomes" id="UP000184206"/>
    </source>
</evidence>
<protein>
    <recommendedName>
        <fullName evidence="1">UPF0340 protein SAMN02745189_02059</fullName>
    </recommendedName>
</protein>
<comment type="similarity">
    <text evidence="1">Belongs to the UPF0340 family.</text>
</comment>
<dbReference type="PIRSF" id="PIRSF007510">
    <property type="entry name" value="UCP007510"/>
    <property type="match status" value="1"/>
</dbReference>
<dbReference type="HAMAP" id="MF_00800">
    <property type="entry name" value="UPF0340"/>
    <property type="match status" value="1"/>
</dbReference>
<dbReference type="SUPFAM" id="SSF110710">
    <property type="entry name" value="TTHA0583/YokD-like"/>
    <property type="match status" value="1"/>
</dbReference>
<evidence type="ECO:0000256" key="1">
    <source>
        <dbReference type="HAMAP-Rule" id="MF_00800"/>
    </source>
</evidence>
<feature type="coiled-coil region" evidence="2">
    <location>
        <begin position="2"/>
        <end position="29"/>
    </location>
</feature>
<gene>
    <name evidence="3" type="ORF">SAMN02745189_02059</name>
</gene>
<reference evidence="3 4" key="1">
    <citation type="submission" date="2016-11" db="EMBL/GenBank/DDBJ databases">
        <authorList>
            <person name="Jaros S."/>
            <person name="Januszkiewicz K."/>
            <person name="Wedrychowicz H."/>
        </authorList>
    </citation>
    <scope>NUCLEOTIDE SEQUENCE [LARGE SCALE GENOMIC DNA]</scope>
    <source>
        <strain evidence="3 4">DSM 16010</strain>
    </source>
</reference>
<organism evidence="3 4">
    <name type="scientific">Lacicoccus alkaliphilus DSM 16010</name>
    <dbReference type="NCBI Taxonomy" id="1123231"/>
    <lineage>
        <taxon>Bacteria</taxon>
        <taxon>Bacillati</taxon>
        <taxon>Bacillota</taxon>
        <taxon>Bacilli</taxon>
        <taxon>Bacillales</taxon>
        <taxon>Salinicoccaceae</taxon>
        <taxon>Lacicoccus</taxon>
    </lineage>
</organism>
<dbReference type="STRING" id="1123231.SAMN02745189_02059"/>
<dbReference type="InterPro" id="IPR028345">
    <property type="entry name" value="Antibiotic_NAT-like"/>
</dbReference>
<proteinExistence type="inferred from homology"/>
<dbReference type="InterPro" id="IPR006340">
    <property type="entry name" value="DUF436"/>
</dbReference>
<dbReference type="Proteomes" id="UP000184206">
    <property type="component" value="Unassembled WGS sequence"/>
</dbReference>
<dbReference type="Gene3D" id="3.40.50.10360">
    <property type="entry name" value="Hypothetical protein TT1679"/>
    <property type="match status" value="1"/>
</dbReference>
<keyword evidence="4" id="KW-1185">Reference proteome</keyword>
<sequence length="183" mass="20139">MNEEFVKLKNDLETLIDELEAENFFFEGQRLIIGCSTSEVIGQHIGKNSSMEAAGVIYDCLKDIKEKHGVHLMFQGCEHINRAVTMERKTLEASGYGEVSVVPHRSAGGSLSEHAYKQMDDAAVAEFVTADAGIDIGQTLIGMHLKHVAVPFRTDTKMVGQAMVTMARTRPKLIGGPRAKYNN</sequence>
<dbReference type="OrthoDB" id="9803187at2"/>
<dbReference type="RefSeq" id="WP_072710487.1">
    <property type="nucleotide sequence ID" value="NZ_FRCF01000010.1"/>
</dbReference>
<accession>A0A1M7ICS2</accession>